<gene>
    <name evidence="7" type="primary">Cd63</name>
</gene>
<dbReference type="OrthoDB" id="432835at2759"/>
<feature type="transmembrane region" description="Helical" evidence="6">
    <location>
        <begin position="222"/>
        <end position="246"/>
    </location>
</feature>
<evidence type="ECO:0000256" key="6">
    <source>
        <dbReference type="SAM" id="Phobius"/>
    </source>
</evidence>
<evidence type="ECO:0000256" key="5">
    <source>
        <dbReference type="SAM" id="MobiDB-lite"/>
    </source>
</evidence>
<dbReference type="CDD" id="cd03127">
    <property type="entry name" value="tetraspanin_LEL"/>
    <property type="match status" value="1"/>
</dbReference>
<dbReference type="InterPro" id="IPR008952">
    <property type="entry name" value="Tetraspanin_EC2_sf"/>
</dbReference>
<evidence type="ECO:0000256" key="4">
    <source>
        <dbReference type="ARBA" id="ARBA00023136"/>
    </source>
</evidence>
<dbReference type="SUPFAM" id="SSF48652">
    <property type="entry name" value="Tetraspanin"/>
    <property type="match status" value="1"/>
</dbReference>
<keyword evidence="2 6" id="KW-0812">Transmembrane</keyword>
<feature type="non-terminal residue" evidence="7">
    <location>
        <position position="1"/>
    </location>
</feature>
<name>A0A0K2UNW0_LEPSM</name>
<comment type="subcellular location">
    <subcellularLocation>
        <location evidence="1">Membrane</location>
        <topology evidence="1">Multi-pass membrane protein</topology>
    </subcellularLocation>
</comment>
<sequence length="932" mass="106273">PSSKMSTNNLCSRRKGPLTILQTCNAFLIIIGFVRMIGTSVLFGHYQLYLLEFASKCFIFVPLLIGSTGLFLMIHGTLGIFCYFPRKHWVAYIVALGLISSAELVSSGIYYFLKKGVAEDLFSSVNAARELESYDLDEGVASRWDGLHRRYECCGAYTTGNGNTDWNRVRYGSVPDSCCIEEYSGCGGDVLATTNDQNLPIDSLIYVEGCLTVLQRVLHLEILPIISALSFLTLLSALIQLFLVLFTTCIIRNSKTQSDEDEIITMSEVIDDSSQYPSYVQRGHSYKNSIISSSFPNQEDPSIPCRKKSVGCCPCFWRRNFVEYDEEPIQGDSFHNQFRLKQLTDWEAIEREEMLMSVLDSVMMSRRNSDVLRKSDKNVFPVRMLPIEKNPSRFEYHVEPQTQEGLKCFDFLYEDKYTNTGHPPINRVVVREGSVPKPARISLHSKEEINSISKKVNFSHDNLLQSPTNHYHHNVPKKRFLSDFALPRYQDKSTSCADEEIPFPPNKTLRRKRLSLPSNINLKKSKSDIASEYLTMDYEEMIIHPGQSSSKVIGKTRKLSETQSNERERNVSNGYISPARECSTINRDEIIEEITVEEKDLQRNSLSEKDKQTTSKTNIFSSKPLLESRRNRHQRTQSSSGKPNISKDKDKSSEYVSPDHIRFIKNQRSHSLPRHSNLSIKKDTKTSPPIQRKISFSISPYEEGKPVHRLYQRKHSKESESPLNHDKMYSIVFDDHKESSKQNEKFKKTHLRSRSVHEAPSSKSNSPVFHRKHSLPSIDCRPTTSKAFQRWASIDSQTMLQLPKPSTKDKKVSTADKSSNTHNIFKSMDSIRKGSTKSHIDDILTLSSSLDNQNPIYPFPVHSILTQRENSSSTPKRKLDIFSGGSIRSRSSQRRNPLKRGQIVRGRSHDTIASLPPPSTVPRKYSLKTSEL</sequence>
<protein>
    <submittedName>
        <fullName evidence="7">CD63 molecule [Mesocricetus auratus]</fullName>
    </submittedName>
</protein>
<feature type="compositionally biased region" description="Basic and acidic residues" evidence="5">
    <location>
        <begin position="736"/>
        <end position="746"/>
    </location>
</feature>
<dbReference type="Gene3D" id="1.10.1450.10">
    <property type="entry name" value="Tetraspanin"/>
    <property type="match status" value="1"/>
</dbReference>
<dbReference type="Pfam" id="PF00335">
    <property type="entry name" value="Tetraspanin"/>
    <property type="match status" value="1"/>
</dbReference>
<evidence type="ECO:0000313" key="7">
    <source>
        <dbReference type="EMBL" id="CDW39944.1"/>
    </source>
</evidence>
<keyword evidence="3 6" id="KW-1133">Transmembrane helix</keyword>
<evidence type="ECO:0000256" key="3">
    <source>
        <dbReference type="ARBA" id="ARBA00022989"/>
    </source>
</evidence>
<reference evidence="7" key="1">
    <citation type="submission" date="2014-05" db="EMBL/GenBank/DDBJ databases">
        <authorList>
            <person name="Chronopoulou M."/>
        </authorList>
    </citation>
    <scope>NUCLEOTIDE SEQUENCE</scope>
    <source>
        <tissue evidence="7">Whole organism</tissue>
    </source>
</reference>
<dbReference type="GO" id="GO:0016020">
    <property type="term" value="C:membrane"/>
    <property type="evidence" value="ECO:0007669"/>
    <property type="project" value="UniProtKB-SubCell"/>
</dbReference>
<dbReference type="AlphaFoldDB" id="A0A0K2UNW0"/>
<dbReference type="InterPro" id="IPR018499">
    <property type="entry name" value="Tetraspanin/Peripherin"/>
</dbReference>
<feature type="region of interest" description="Disordered" evidence="5">
    <location>
        <begin position="601"/>
        <end position="701"/>
    </location>
</feature>
<feature type="region of interest" description="Disordered" evidence="5">
    <location>
        <begin position="548"/>
        <end position="575"/>
    </location>
</feature>
<feature type="compositionally biased region" description="Basic residues" evidence="5">
    <location>
        <begin position="663"/>
        <end position="673"/>
    </location>
</feature>
<feature type="transmembrane region" description="Helical" evidence="6">
    <location>
        <begin position="89"/>
        <end position="113"/>
    </location>
</feature>
<accession>A0A0K2UNW0</accession>
<evidence type="ECO:0000256" key="1">
    <source>
        <dbReference type="ARBA" id="ARBA00004141"/>
    </source>
</evidence>
<organism evidence="7">
    <name type="scientific">Lepeophtheirus salmonis</name>
    <name type="common">Salmon louse</name>
    <name type="synonym">Caligus salmonis</name>
    <dbReference type="NCBI Taxonomy" id="72036"/>
    <lineage>
        <taxon>Eukaryota</taxon>
        <taxon>Metazoa</taxon>
        <taxon>Ecdysozoa</taxon>
        <taxon>Arthropoda</taxon>
        <taxon>Crustacea</taxon>
        <taxon>Multicrustacea</taxon>
        <taxon>Hexanauplia</taxon>
        <taxon>Copepoda</taxon>
        <taxon>Siphonostomatoida</taxon>
        <taxon>Caligidae</taxon>
        <taxon>Lepeophtheirus</taxon>
    </lineage>
</organism>
<feature type="region of interest" description="Disordered" evidence="5">
    <location>
        <begin position="867"/>
        <end position="932"/>
    </location>
</feature>
<feature type="compositionally biased region" description="Polar residues" evidence="5">
    <location>
        <begin position="686"/>
        <end position="698"/>
    </location>
</feature>
<feature type="region of interest" description="Disordered" evidence="5">
    <location>
        <begin position="736"/>
        <end position="781"/>
    </location>
</feature>
<dbReference type="EMBL" id="HACA01022583">
    <property type="protein sequence ID" value="CDW39944.1"/>
    <property type="molecule type" value="Transcribed_RNA"/>
</dbReference>
<feature type="transmembrane region" description="Helical" evidence="6">
    <location>
        <begin position="20"/>
        <end position="46"/>
    </location>
</feature>
<feature type="compositionally biased region" description="Basic and acidic residues" evidence="5">
    <location>
        <begin position="645"/>
        <end position="662"/>
    </location>
</feature>
<feature type="transmembrane region" description="Helical" evidence="6">
    <location>
        <begin position="58"/>
        <end position="83"/>
    </location>
</feature>
<keyword evidence="4 6" id="KW-0472">Membrane</keyword>
<proteinExistence type="predicted"/>
<evidence type="ECO:0000256" key="2">
    <source>
        <dbReference type="ARBA" id="ARBA00022692"/>
    </source>
</evidence>
<feature type="compositionally biased region" description="Basic and acidic residues" evidence="5">
    <location>
        <begin position="601"/>
        <end position="613"/>
    </location>
</feature>
<feature type="compositionally biased region" description="Basic and acidic residues" evidence="5">
    <location>
        <begin position="558"/>
        <end position="570"/>
    </location>
</feature>